<evidence type="ECO:0000313" key="8">
    <source>
        <dbReference type="EMBL" id="MDT0268246.1"/>
    </source>
</evidence>
<dbReference type="Gene3D" id="3.40.30.10">
    <property type="entry name" value="Glutaredoxin"/>
    <property type="match status" value="1"/>
</dbReference>
<dbReference type="PANTHER" id="PTHR45663:SF11">
    <property type="entry name" value="GEO12009P1"/>
    <property type="match status" value="1"/>
</dbReference>
<dbReference type="InterPro" id="IPR017937">
    <property type="entry name" value="Thioredoxin_CS"/>
</dbReference>
<feature type="domain" description="Thioredoxin" evidence="7">
    <location>
        <begin position="11"/>
        <end position="132"/>
    </location>
</feature>
<dbReference type="InterPro" id="IPR013766">
    <property type="entry name" value="Thioredoxin_domain"/>
</dbReference>
<dbReference type="PROSITE" id="PS51352">
    <property type="entry name" value="THIOREDOXIN_2"/>
    <property type="match status" value="1"/>
</dbReference>
<protein>
    <submittedName>
        <fullName evidence="8">Thioredoxin domain-containing protein</fullName>
    </submittedName>
</protein>
<dbReference type="CDD" id="cd02947">
    <property type="entry name" value="TRX_family"/>
    <property type="match status" value="1"/>
</dbReference>
<comment type="similarity">
    <text evidence="1">Belongs to the thioredoxin family.</text>
</comment>
<evidence type="ECO:0000256" key="3">
    <source>
        <dbReference type="ARBA" id="ARBA00022982"/>
    </source>
</evidence>
<keyword evidence="4" id="KW-1015">Disulfide bond</keyword>
<dbReference type="RefSeq" id="WP_311668331.1">
    <property type="nucleotide sequence ID" value="NZ_JAVREO010000010.1"/>
</dbReference>
<comment type="caution">
    <text evidence="8">The sequence shown here is derived from an EMBL/GenBank/DDBJ whole genome shotgun (WGS) entry which is preliminary data.</text>
</comment>
<dbReference type="EMBL" id="JAVREO010000010">
    <property type="protein sequence ID" value="MDT0268246.1"/>
    <property type="molecule type" value="Genomic_DNA"/>
</dbReference>
<proteinExistence type="inferred from homology"/>
<dbReference type="PANTHER" id="PTHR45663">
    <property type="entry name" value="GEO12009P1"/>
    <property type="match status" value="1"/>
</dbReference>
<evidence type="ECO:0000256" key="1">
    <source>
        <dbReference type="ARBA" id="ARBA00008987"/>
    </source>
</evidence>
<evidence type="ECO:0000259" key="7">
    <source>
        <dbReference type="PROSITE" id="PS51352"/>
    </source>
</evidence>
<dbReference type="InterPro" id="IPR036249">
    <property type="entry name" value="Thioredoxin-like_sf"/>
</dbReference>
<dbReference type="Pfam" id="PF00085">
    <property type="entry name" value="Thioredoxin"/>
    <property type="match status" value="1"/>
</dbReference>
<feature type="region of interest" description="Disordered" evidence="6">
    <location>
        <begin position="1"/>
        <end position="24"/>
    </location>
</feature>
<dbReference type="PRINTS" id="PR00421">
    <property type="entry name" value="THIOREDOXIN"/>
</dbReference>
<sequence length="132" mass="13728">MPETTTATACTATTSTAPAPAASPVDGAVTEVTDATFATEVLAAPLPVLVKFTADWCPPCRMMTPVLAELAAERAGRLRIVTLDIDHNPRTTVGYGVLSAPTLMLFRDGQPIRAVVGARPKARLAAELDAAL</sequence>
<reference evidence="9" key="1">
    <citation type="submission" date="2023-07" db="EMBL/GenBank/DDBJ databases">
        <title>30 novel species of actinomycetes from the DSMZ collection.</title>
        <authorList>
            <person name="Nouioui I."/>
        </authorList>
    </citation>
    <scope>NUCLEOTIDE SEQUENCE [LARGE SCALE GENOMIC DNA]</scope>
    <source>
        <strain evidence="9">DSM 44915</strain>
    </source>
</reference>
<accession>A0ABU2JTC7</accession>
<evidence type="ECO:0000313" key="9">
    <source>
        <dbReference type="Proteomes" id="UP001183410"/>
    </source>
</evidence>
<evidence type="ECO:0000256" key="5">
    <source>
        <dbReference type="ARBA" id="ARBA00023284"/>
    </source>
</evidence>
<dbReference type="SUPFAM" id="SSF52833">
    <property type="entry name" value="Thioredoxin-like"/>
    <property type="match status" value="1"/>
</dbReference>
<gene>
    <name evidence="8" type="ORF">RM844_18335</name>
</gene>
<keyword evidence="3" id="KW-0249">Electron transport</keyword>
<keyword evidence="2" id="KW-0813">Transport</keyword>
<keyword evidence="5" id="KW-0676">Redox-active center</keyword>
<dbReference type="Proteomes" id="UP001183410">
    <property type="component" value="Unassembled WGS sequence"/>
</dbReference>
<dbReference type="PROSITE" id="PS00194">
    <property type="entry name" value="THIOREDOXIN_1"/>
    <property type="match status" value="1"/>
</dbReference>
<evidence type="ECO:0000256" key="4">
    <source>
        <dbReference type="ARBA" id="ARBA00023157"/>
    </source>
</evidence>
<evidence type="ECO:0000256" key="2">
    <source>
        <dbReference type="ARBA" id="ARBA00022448"/>
    </source>
</evidence>
<organism evidence="8 9">
    <name type="scientific">Streptomyces chisholmiae</name>
    <dbReference type="NCBI Taxonomy" id="3075540"/>
    <lineage>
        <taxon>Bacteria</taxon>
        <taxon>Bacillati</taxon>
        <taxon>Actinomycetota</taxon>
        <taxon>Actinomycetes</taxon>
        <taxon>Kitasatosporales</taxon>
        <taxon>Streptomycetaceae</taxon>
        <taxon>Streptomyces</taxon>
    </lineage>
</organism>
<keyword evidence="9" id="KW-1185">Reference proteome</keyword>
<name>A0ABU2JTC7_9ACTN</name>
<evidence type="ECO:0000256" key="6">
    <source>
        <dbReference type="SAM" id="MobiDB-lite"/>
    </source>
</evidence>